<name>A0ABD1QCA8_9LAMI</name>
<gene>
    <name evidence="2" type="ORF">Fot_49554</name>
</gene>
<evidence type="ECO:0000313" key="2">
    <source>
        <dbReference type="EMBL" id="KAL2473818.1"/>
    </source>
</evidence>
<proteinExistence type="predicted"/>
<feature type="region of interest" description="Disordered" evidence="1">
    <location>
        <begin position="1"/>
        <end position="55"/>
    </location>
</feature>
<evidence type="ECO:0000256" key="1">
    <source>
        <dbReference type="SAM" id="MobiDB-lite"/>
    </source>
</evidence>
<dbReference type="AlphaFoldDB" id="A0ABD1QCA8"/>
<comment type="caution">
    <text evidence="2">The sequence shown here is derived from an EMBL/GenBank/DDBJ whole genome shotgun (WGS) entry which is preliminary data.</text>
</comment>
<sequence length="115" mass="12710">MVTDQEDSPIQLPLQPPLYRGGATMPTGATPFHSSPCFSAQKPPSGVSSSKPQTNLLTTKPKTLLEKHPLYTPTHTKISLQFKEKILCLEIMGIDFRSSTLPKPISPQRFFAFDP</sequence>
<keyword evidence="3" id="KW-1185">Reference proteome</keyword>
<dbReference type="EMBL" id="JBFOLJ010000015">
    <property type="protein sequence ID" value="KAL2473818.1"/>
    <property type="molecule type" value="Genomic_DNA"/>
</dbReference>
<organism evidence="2 3">
    <name type="scientific">Forsythia ovata</name>
    <dbReference type="NCBI Taxonomy" id="205694"/>
    <lineage>
        <taxon>Eukaryota</taxon>
        <taxon>Viridiplantae</taxon>
        <taxon>Streptophyta</taxon>
        <taxon>Embryophyta</taxon>
        <taxon>Tracheophyta</taxon>
        <taxon>Spermatophyta</taxon>
        <taxon>Magnoliopsida</taxon>
        <taxon>eudicotyledons</taxon>
        <taxon>Gunneridae</taxon>
        <taxon>Pentapetalae</taxon>
        <taxon>asterids</taxon>
        <taxon>lamiids</taxon>
        <taxon>Lamiales</taxon>
        <taxon>Oleaceae</taxon>
        <taxon>Forsythieae</taxon>
        <taxon>Forsythia</taxon>
    </lineage>
</organism>
<protein>
    <submittedName>
        <fullName evidence="2">Uncharacterized protein</fullName>
    </submittedName>
</protein>
<accession>A0ABD1QCA8</accession>
<dbReference type="Proteomes" id="UP001604277">
    <property type="component" value="Unassembled WGS sequence"/>
</dbReference>
<reference evidence="3" key="1">
    <citation type="submission" date="2024-07" db="EMBL/GenBank/DDBJ databases">
        <title>Two chromosome-level genome assemblies of Korean endemic species Abeliophyllum distichum and Forsythia ovata (Oleaceae).</title>
        <authorList>
            <person name="Jang H."/>
        </authorList>
    </citation>
    <scope>NUCLEOTIDE SEQUENCE [LARGE SCALE GENOMIC DNA]</scope>
</reference>
<evidence type="ECO:0000313" key="3">
    <source>
        <dbReference type="Proteomes" id="UP001604277"/>
    </source>
</evidence>